<feature type="chain" id="PRO_5036393503" evidence="3">
    <location>
        <begin position="25"/>
        <end position="255"/>
    </location>
</feature>
<evidence type="ECO:0000256" key="2">
    <source>
        <dbReference type="SAM" id="Phobius"/>
    </source>
</evidence>
<proteinExistence type="predicted"/>
<keyword evidence="2" id="KW-0472">Membrane</keyword>
<accession>A0A6S8C4W5</accession>
<feature type="transmembrane region" description="Helical" evidence="2">
    <location>
        <begin position="193"/>
        <end position="217"/>
    </location>
</feature>
<gene>
    <name evidence="4" type="ORF">ALAG00032_LOCUS6893</name>
    <name evidence="5" type="ORF">ALAG00032_LOCUS6896</name>
</gene>
<dbReference type="EMBL" id="HBIJ01009890">
    <property type="protein sequence ID" value="CAE0366152.1"/>
    <property type="molecule type" value="Transcribed_RNA"/>
</dbReference>
<organism evidence="4">
    <name type="scientific">Aureoumbra lagunensis</name>
    <dbReference type="NCBI Taxonomy" id="44058"/>
    <lineage>
        <taxon>Eukaryota</taxon>
        <taxon>Sar</taxon>
        <taxon>Stramenopiles</taxon>
        <taxon>Ochrophyta</taxon>
        <taxon>Pelagophyceae</taxon>
        <taxon>Pelagomonadales</taxon>
        <taxon>Aureoumbra</taxon>
    </lineage>
</organism>
<keyword evidence="2" id="KW-1133">Transmembrane helix</keyword>
<feature type="region of interest" description="Disordered" evidence="1">
    <location>
        <begin position="165"/>
        <end position="189"/>
    </location>
</feature>
<feature type="signal peptide" evidence="3">
    <location>
        <begin position="1"/>
        <end position="24"/>
    </location>
</feature>
<dbReference type="AlphaFoldDB" id="A0A6S8C4W5"/>
<evidence type="ECO:0000313" key="4">
    <source>
        <dbReference type="EMBL" id="CAE0366149.1"/>
    </source>
</evidence>
<protein>
    <submittedName>
        <fullName evidence="4">Uncharacterized protein</fullName>
    </submittedName>
</protein>
<dbReference type="EMBL" id="HBIJ01009886">
    <property type="protein sequence ID" value="CAE0366149.1"/>
    <property type="molecule type" value="Transcribed_RNA"/>
</dbReference>
<keyword evidence="2" id="KW-0812">Transmembrane</keyword>
<reference evidence="4" key="1">
    <citation type="submission" date="2021-01" db="EMBL/GenBank/DDBJ databases">
        <authorList>
            <person name="Corre E."/>
            <person name="Pelletier E."/>
            <person name="Niang G."/>
            <person name="Scheremetjew M."/>
            <person name="Finn R."/>
            <person name="Kale V."/>
            <person name="Holt S."/>
            <person name="Cochrane G."/>
            <person name="Meng A."/>
            <person name="Brown T."/>
            <person name="Cohen L."/>
        </authorList>
    </citation>
    <scope>NUCLEOTIDE SEQUENCE</scope>
    <source>
        <strain evidence="4">CCMP1510</strain>
    </source>
</reference>
<name>A0A6S8C4W5_9STRA</name>
<feature type="compositionally biased region" description="Low complexity" evidence="1">
    <location>
        <begin position="178"/>
        <end position="189"/>
    </location>
</feature>
<evidence type="ECO:0000256" key="3">
    <source>
        <dbReference type="SAM" id="SignalP"/>
    </source>
</evidence>
<evidence type="ECO:0000313" key="5">
    <source>
        <dbReference type="EMBL" id="CAE0366152.1"/>
    </source>
</evidence>
<sequence>MLQQKKSVVLFILTIILNAREVKAQACTGSTKDCLYVESLGLIGGGPAAVCTDLIYQSNRNQDEFELCACTSASSCSTSTGRCSGCNGCDIYCWDCDSDTGACVRQGSTGGGGGCDDHDDCPSNEYCDSNNDCWTCSDCASYDDAIDGSCPSKCGGGSGGGGGGNDDYDDDRDGSGGSSSSSSSKKNDSGSSVTIIIVIVVVVGFIVIGAATVLIIYCSCYRKRSNNVPQQPQHTVVGQVPPVDAVKHSEVELMT</sequence>
<evidence type="ECO:0000256" key="1">
    <source>
        <dbReference type="SAM" id="MobiDB-lite"/>
    </source>
</evidence>
<keyword evidence="3" id="KW-0732">Signal</keyword>